<dbReference type="EMBL" id="ML121539">
    <property type="protein sequence ID" value="RPB25073.1"/>
    <property type="molecule type" value="Genomic_DNA"/>
</dbReference>
<keyword evidence="3" id="KW-0496">Mitochondrion</keyword>
<protein>
    <submittedName>
        <fullName evidence="6">Cytochrome c oxidase-assembly factor cox-23</fullName>
    </submittedName>
</protein>
<evidence type="ECO:0000256" key="2">
    <source>
        <dbReference type="ARBA" id="ARBA00004569"/>
    </source>
</evidence>
<proteinExistence type="predicted"/>
<feature type="compositionally biased region" description="Polar residues" evidence="5">
    <location>
        <begin position="1"/>
        <end position="20"/>
    </location>
</feature>
<dbReference type="AlphaFoldDB" id="A0A3N4LQ81"/>
<dbReference type="InterPro" id="IPR009069">
    <property type="entry name" value="Cys_alpha_HP_mot_SF"/>
</dbReference>
<dbReference type="GO" id="GO:0005758">
    <property type="term" value="C:mitochondrial intermembrane space"/>
    <property type="evidence" value="ECO:0007669"/>
    <property type="project" value="UniProtKB-SubCell"/>
</dbReference>
<dbReference type="Proteomes" id="UP000267821">
    <property type="component" value="Unassembled WGS sequence"/>
</dbReference>
<evidence type="ECO:0000256" key="1">
    <source>
        <dbReference type="ARBA" id="ARBA00003875"/>
    </source>
</evidence>
<dbReference type="OrthoDB" id="9971592at2759"/>
<gene>
    <name evidence="6" type="ORF">L211DRAFT_823308</name>
</gene>
<name>A0A3N4LQ81_9PEZI</name>
<dbReference type="InterPro" id="IPR051040">
    <property type="entry name" value="COX23"/>
</dbReference>
<evidence type="ECO:0000256" key="5">
    <source>
        <dbReference type="SAM" id="MobiDB-lite"/>
    </source>
</evidence>
<dbReference type="SUPFAM" id="SSF47072">
    <property type="entry name" value="Cysteine alpha-hairpin motif"/>
    <property type="match status" value="1"/>
</dbReference>
<evidence type="ECO:0000256" key="3">
    <source>
        <dbReference type="ARBA" id="ARBA00023128"/>
    </source>
</evidence>
<dbReference type="PROSITE" id="PS51808">
    <property type="entry name" value="CHCH"/>
    <property type="match status" value="1"/>
</dbReference>
<dbReference type="PANTHER" id="PTHR46811:SF1">
    <property type="entry name" value="COILED-COIL-HELIX-COILED-COIL-HELIX DOMAIN-CONTAINING PROTEIN 7"/>
    <property type="match status" value="1"/>
</dbReference>
<dbReference type="InParanoid" id="A0A3N4LQ81"/>
<keyword evidence="4" id="KW-1015">Disulfide bond</keyword>
<dbReference type="STRING" id="1051890.A0A3N4LQ81"/>
<comment type="function">
    <text evidence="1">Required for the assembly of cytochrome c oxidase.</text>
</comment>
<keyword evidence="7" id="KW-1185">Reference proteome</keyword>
<accession>A0A3N4LQ81</accession>
<comment type="subcellular location">
    <subcellularLocation>
        <location evidence="2">Mitochondrion intermembrane space</location>
    </subcellularLocation>
</comment>
<reference evidence="6 7" key="1">
    <citation type="journal article" date="2018" name="Nat. Ecol. Evol.">
        <title>Pezizomycetes genomes reveal the molecular basis of ectomycorrhizal truffle lifestyle.</title>
        <authorList>
            <person name="Murat C."/>
            <person name="Payen T."/>
            <person name="Noel B."/>
            <person name="Kuo A."/>
            <person name="Morin E."/>
            <person name="Chen J."/>
            <person name="Kohler A."/>
            <person name="Krizsan K."/>
            <person name="Balestrini R."/>
            <person name="Da Silva C."/>
            <person name="Montanini B."/>
            <person name="Hainaut M."/>
            <person name="Levati E."/>
            <person name="Barry K.W."/>
            <person name="Belfiori B."/>
            <person name="Cichocki N."/>
            <person name="Clum A."/>
            <person name="Dockter R.B."/>
            <person name="Fauchery L."/>
            <person name="Guy J."/>
            <person name="Iotti M."/>
            <person name="Le Tacon F."/>
            <person name="Lindquist E.A."/>
            <person name="Lipzen A."/>
            <person name="Malagnac F."/>
            <person name="Mello A."/>
            <person name="Molinier V."/>
            <person name="Miyauchi S."/>
            <person name="Poulain J."/>
            <person name="Riccioni C."/>
            <person name="Rubini A."/>
            <person name="Sitrit Y."/>
            <person name="Splivallo R."/>
            <person name="Traeger S."/>
            <person name="Wang M."/>
            <person name="Zifcakova L."/>
            <person name="Wipf D."/>
            <person name="Zambonelli A."/>
            <person name="Paolocci F."/>
            <person name="Nowrousian M."/>
            <person name="Ottonello S."/>
            <person name="Baldrian P."/>
            <person name="Spatafora J.W."/>
            <person name="Henrissat B."/>
            <person name="Nagy L.G."/>
            <person name="Aury J.M."/>
            <person name="Wincker P."/>
            <person name="Grigoriev I.V."/>
            <person name="Bonfante P."/>
            <person name="Martin F.M."/>
        </authorList>
    </citation>
    <scope>NUCLEOTIDE SEQUENCE [LARGE SCALE GENOMIC DNA]</scope>
    <source>
        <strain evidence="6 7">ATCC MYA-4762</strain>
    </source>
</reference>
<evidence type="ECO:0000256" key="4">
    <source>
        <dbReference type="ARBA" id="ARBA00023157"/>
    </source>
</evidence>
<dbReference type="PANTHER" id="PTHR46811">
    <property type="entry name" value="COILED-COIL-HELIX-COILED-COIL-HELIX DOMAIN-CONTAINING PROTEIN 7"/>
    <property type="match status" value="1"/>
</dbReference>
<evidence type="ECO:0000313" key="7">
    <source>
        <dbReference type="Proteomes" id="UP000267821"/>
    </source>
</evidence>
<evidence type="ECO:0000313" key="6">
    <source>
        <dbReference type="EMBL" id="RPB25073.1"/>
    </source>
</evidence>
<organism evidence="6 7">
    <name type="scientific">Terfezia boudieri ATCC MYA-4762</name>
    <dbReference type="NCBI Taxonomy" id="1051890"/>
    <lineage>
        <taxon>Eukaryota</taxon>
        <taxon>Fungi</taxon>
        <taxon>Dikarya</taxon>
        <taxon>Ascomycota</taxon>
        <taxon>Pezizomycotina</taxon>
        <taxon>Pezizomycetes</taxon>
        <taxon>Pezizales</taxon>
        <taxon>Pezizaceae</taxon>
        <taxon>Terfezia</taxon>
    </lineage>
</organism>
<feature type="region of interest" description="Disordered" evidence="5">
    <location>
        <begin position="1"/>
        <end position="24"/>
    </location>
</feature>
<dbReference type="FunCoup" id="A0A3N4LQ81">
    <property type="interactions" value="5"/>
</dbReference>
<sequence length="101" mass="11702">MSSGTPYTDKTPTPSVTYTAPTYREDPVDAKVKRKFRGKGASEYYDPCQDAANRSIQCLNRNFGDREMCSDYFQAYRDCKKKWIDERKEDRKKGTGFFAKS</sequence>
<dbReference type="GO" id="GO:0033108">
    <property type="term" value="P:mitochondrial respiratory chain complex assembly"/>
    <property type="evidence" value="ECO:0007669"/>
    <property type="project" value="TreeGrafter"/>
</dbReference>